<protein>
    <submittedName>
        <fullName evidence="3">Metallophosphoesterase</fullName>
    </submittedName>
</protein>
<dbReference type="InterPro" id="IPR024654">
    <property type="entry name" value="Calcineurin-like_PHP_lpxH"/>
</dbReference>
<evidence type="ECO:0000313" key="3">
    <source>
        <dbReference type="EMBL" id="MYM97868.1"/>
    </source>
</evidence>
<evidence type="ECO:0000256" key="1">
    <source>
        <dbReference type="ARBA" id="ARBA00008950"/>
    </source>
</evidence>
<dbReference type="AlphaFoldDB" id="A0A845GX63"/>
<reference evidence="3" key="1">
    <citation type="submission" date="2019-12" db="EMBL/GenBank/DDBJ databases">
        <title>Novel species isolated from a subtropical stream in China.</title>
        <authorList>
            <person name="Lu H."/>
        </authorList>
    </citation>
    <scope>NUCLEOTIDE SEQUENCE [LARGE SCALE GENOMIC DNA]</scope>
    <source>
        <strain evidence="3">FT81W</strain>
    </source>
</reference>
<gene>
    <name evidence="3" type="ORF">GTP90_28875</name>
</gene>
<dbReference type="InterPro" id="IPR050126">
    <property type="entry name" value="Ap4A_hydrolase"/>
</dbReference>
<dbReference type="GO" id="GO:0005737">
    <property type="term" value="C:cytoplasm"/>
    <property type="evidence" value="ECO:0007669"/>
    <property type="project" value="TreeGrafter"/>
</dbReference>
<dbReference type="Pfam" id="PF12850">
    <property type="entry name" value="Metallophos_2"/>
    <property type="match status" value="1"/>
</dbReference>
<dbReference type="PIRSF" id="PIRSF000883">
    <property type="entry name" value="Pesterase_MJ0912"/>
    <property type="match status" value="1"/>
</dbReference>
<dbReference type="InterPro" id="IPR029052">
    <property type="entry name" value="Metallo-depent_PP-like"/>
</dbReference>
<dbReference type="PANTHER" id="PTHR42850">
    <property type="entry name" value="METALLOPHOSPHOESTERASE"/>
    <property type="match status" value="1"/>
</dbReference>
<evidence type="ECO:0000313" key="4">
    <source>
        <dbReference type="Proteomes" id="UP000447355"/>
    </source>
</evidence>
<comment type="similarity">
    <text evidence="1">Belongs to the metallophosphoesterase superfamily. YfcE family.</text>
</comment>
<dbReference type="GO" id="GO:0016791">
    <property type="term" value="F:phosphatase activity"/>
    <property type="evidence" value="ECO:0007669"/>
    <property type="project" value="TreeGrafter"/>
</dbReference>
<proteinExistence type="inferred from homology"/>
<dbReference type="RefSeq" id="WP_161086739.1">
    <property type="nucleotide sequence ID" value="NZ_WWCX01000091.1"/>
</dbReference>
<evidence type="ECO:0000259" key="2">
    <source>
        <dbReference type="Pfam" id="PF12850"/>
    </source>
</evidence>
<accession>A0A845GX63</accession>
<feature type="domain" description="Calcineurin-like phosphoesterase" evidence="2">
    <location>
        <begin position="1"/>
        <end position="176"/>
    </location>
</feature>
<dbReference type="Proteomes" id="UP000447355">
    <property type="component" value="Unassembled WGS sequence"/>
</dbReference>
<dbReference type="Gene3D" id="3.60.21.10">
    <property type="match status" value="1"/>
</dbReference>
<name>A0A845GX63_9BURK</name>
<dbReference type="SUPFAM" id="SSF56300">
    <property type="entry name" value="Metallo-dependent phosphatases"/>
    <property type="match status" value="1"/>
</dbReference>
<comment type="caution">
    <text evidence="3">The sequence shown here is derived from an EMBL/GenBank/DDBJ whole genome shotgun (WGS) entry which is preliminary data.</text>
</comment>
<dbReference type="InterPro" id="IPR011152">
    <property type="entry name" value="Pesterase_MJ0912"/>
</dbReference>
<dbReference type="EMBL" id="WWCX01000091">
    <property type="protein sequence ID" value="MYM97868.1"/>
    <property type="molecule type" value="Genomic_DNA"/>
</dbReference>
<organism evidence="3 4">
    <name type="scientific">Duganella vulcania</name>
    <dbReference type="NCBI Taxonomy" id="2692166"/>
    <lineage>
        <taxon>Bacteria</taxon>
        <taxon>Pseudomonadati</taxon>
        <taxon>Pseudomonadota</taxon>
        <taxon>Betaproteobacteria</taxon>
        <taxon>Burkholderiales</taxon>
        <taxon>Oxalobacteraceae</taxon>
        <taxon>Telluria group</taxon>
        <taxon>Duganella</taxon>
    </lineage>
</organism>
<sequence>MRIAIVSDIHGNLAALEAVAADIVRQGVDAVVNLGDSLSGPLLPLETARFLMARAWTHLAGNHERQILELHPGSGAADAYAHAQLTARELAWIATLRPALQWSDEVFLCHGTPASDITGLLETAERHAGAAEIEQRLGRIEAGLIACGHTHVARSVRGARGQLIVNPGSVGQPAYRDDHPYPHVVETGSPDARYAIVEQRGQRWHAQLLTVPYDHRAMAELARANGREDWAVALMSGYVTAQSVAHIEDDVQLRHRGTETRAESGTSGGQSH</sequence>
<dbReference type="PANTHER" id="PTHR42850:SF2">
    <property type="entry name" value="BLL5683 PROTEIN"/>
    <property type="match status" value="1"/>
</dbReference>